<dbReference type="PANTHER" id="PTHR14741:SF32">
    <property type="entry name" value="TRIMETHYLGUANOSINE SYNTHASE"/>
    <property type="match status" value="1"/>
</dbReference>
<dbReference type="CDD" id="cd02440">
    <property type="entry name" value="AdoMet_MTases"/>
    <property type="match status" value="1"/>
</dbReference>
<evidence type="ECO:0000313" key="3">
    <source>
        <dbReference type="EMBL" id="SHG34216.1"/>
    </source>
</evidence>
<evidence type="ECO:0000259" key="2">
    <source>
        <dbReference type="Pfam" id="PF22013"/>
    </source>
</evidence>
<evidence type="ECO:0000313" key="4">
    <source>
        <dbReference type="Proteomes" id="UP000183945"/>
    </source>
</evidence>
<dbReference type="InterPro" id="IPR054168">
    <property type="entry name" value="PG_1098_Fer"/>
</dbReference>
<dbReference type="PANTHER" id="PTHR14741">
    <property type="entry name" value="S-ADENOSYLMETHIONINE-DEPENDENT METHYLTRANSFERASE RELATED"/>
    <property type="match status" value="1"/>
</dbReference>
<gene>
    <name evidence="3" type="ORF">SAMN05444483_10969</name>
</gene>
<dbReference type="STRING" id="1073325.SAMN05444483_10969"/>
<dbReference type="Pfam" id="PF18096">
    <property type="entry name" value="Thump_like"/>
    <property type="match status" value="1"/>
</dbReference>
<name>A0A1M5J0X9_SALEC</name>
<accession>A0A1M5J0X9</accession>
<proteinExistence type="predicted"/>
<evidence type="ECO:0000259" key="1">
    <source>
        <dbReference type="Pfam" id="PF18096"/>
    </source>
</evidence>
<dbReference type="GO" id="GO:0008168">
    <property type="term" value="F:methyltransferase activity"/>
    <property type="evidence" value="ECO:0007669"/>
    <property type="project" value="UniProtKB-KW"/>
</dbReference>
<protein>
    <submittedName>
        <fullName evidence="3">RNA cap guanine-N2 methyltransferase</fullName>
    </submittedName>
</protein>
<dbReference type="InterPro" id="IPR041497">
    <property type="entry name" value="Thump-like"/>
</dbReference>
<dbReference type="AlphaFoldDB" id="A0A1M5J0X9"/>
<dbReference type="EMBL" id="FQVT01000009">
    <property type="protein sequence ID" value="SHG34216.1"/>
    <property type="molecule type" value="Genomic_DNA"/>
</dbReference>
<keyword evidence="3" id="KW-0808">Transferase</keyword>
<reference evidence="4" key="1">
    <citation type="submission" date="2016-11" db="EMBL/GenBank/DDBJ databases">
        <authorList>
            <person name="Varghese N."/>
            <person name="Submissions S."/>
        </authorList>
    </citation>
    <scope>NUCLEOTIDE SEQUENCE [LARGE SCALE GENOMIC DNA]</scope>
    <source>
        <strain evidence="4">DSM 24579</strain>
    </source>
</reference>
<dbReference type="InterPro" id="IPR019012">
    <property type="entry name" value="RNA_cap_Gua-N2-MeTrfase"/>
</dbReference>
<dbReference type="Proteomes" id="UP000183945">
    <property type="component" value="Unassembled WGS sequence"/>
</dbReference>
<dbReference type="RefSeq" id="WP_245812588.1">
    <property type="nucleotide sequence ID" value="NZ_FQVT01000009.1"/>
</dbReference>
<keyword evidence="4" id="KW-1185">Reference proteome</keyword>
<feature type="domain" description="PG-1098 ferredoxin-like" evidence="2">
    <location>
        <begin position="259"/>
        <end position="301"/>
    </location>
</feature>
<dbReference type="Pfam" id="PF09445">
    <property type="entry name" value="Methyltransf_15"/>
    <property type="match status" value="1"/>
</dbReference>
<feature type="domain" description="THUMP-like" evidence="1">
    <location>
        <begin position="302"/>
        <end position="372"/>
    </location>
</feature>
<sequence length="373" mass="42417">MAAAIALKKSPFLKVNSSELAQQLTGLQKAKEKLPLWFNTPKIYYPPKLNLEQTSSEVTAKYKASLVSGDKLIDLTGGFGIDSFYFAKKFKKVVHCELNPELSKIAAHNLKQLGCENIDFTIGDSIEYLKHTDKRFDCIYIDPARRDFTGARIFQLEDYLPNVPDNLALLTSKSDLILIKTSPLLDLQAGIKALKHVSEIHIIAVKNEVKELLWLLDKSEKDQVKIKTLNFKKNETERFNGSLNLNLQADVQYALPQNYLFEPNAAIMKSGLFDDLASKTKTSKLHPNSHLYTSYEIKNFPGRRFKIKEIQNYKASVLKKMFKGSKANITTRNFPDTVAQLRKKLRIKDGGDTYLFFTTNAKEEKIVINCEKL</sequence>
<dbReference type="Gene3D" id="3.40.50.150">
    <property type="entry name" value="Vaccinia Virus protein VP39"/>
    <property type="match status" value="1"/>
</dbReference>
<organism evidence="3 4">
    <name type="scientific">Salegentibacter echinorum</name>
    <dbReference type="NCBI Taxonomy" id="1073325"/>
    <lineage>
        <taxon>Bacteria</taxon>
        <taxon>Pseudomonadati</taxon>
        <taxon>Bacteroidota</taxon>
        <taxon>Flavobacteriia</taxon>
        <taxon>Flavobacteriales</taxon>
        <taxon>Flavobacteriaceae</taxon>
        <taxon>Salegentibacter</taxon>
    </lineage>
</organism>
<dbReference type="Gene3D" id="1.10.10.1110">
    <property type="entry name" value="Methyltransferase PG1098, N-terminal domain"/>
    <property type="match status" value="1"/>
</dbReference>
<dbReference type="GO" id="GO:0036261">
    <property type="term" value="P:7-methylguanosine cap hypermethylation"/>
    <property type="evidence" value="ECO:0007669"/>
    <property type="project" value="InterPro"/>
</dbReference>
<dbReference type="Pfam" id="PF22013">
    <property type="entry name" value="PG_1098_Fer"/>
    <property type="match status" value="1"/>
</dbReference>
<dbReference type="InterPro" id="IPR029063">
    <property type="entry name" value="SAM-dependent_MTases_sf"/>
</dbReference>
<dbReference type="SUPFAM" id="SSF53335">
    <property type="entry name" value="S-adenosyl-L-methionine-dependent methyltransferases"/>
    <property type="match status" value="1"/>
</dbReference>
<keyword evidence="3" id="KW-0489">Methyltransferase</keyword>